<dbReference type="InterPro" id="IPR045601">
    <property type="entry name" value="DUF6455"/>
</dbReference>
<name>A0A9Y2KXE5_9RHOB</name>
<accession>A0A9Y2KXE5</accession>
<dbReference type="KEGG" id="ppso:QPJ95_12595"/>
<feature type="domain" description="DUF6455" evidence="1">
    <location>
        <begin position="11"/>
        <end position="90"/>
    </location>
</feature>
<evidence type="ECO:0000313" key="3">
    <source>
        <dbReference type="Proteomes" id="UP001238334"/>
    </source>
</evidence>
<dbReference type="EMBL" id="CP127247">
    <property type="protein sequence ID" value="WIY23497.1"/>
    <property type="molecule type" value="Genomic_DNA"/>
</dbReference>
<reference evidence="2 3" key="1">
    <citation type="submission" date="2023-06" db="EMBL/GenBank/DDBJ databases">
        <title>Parasedimentitalea psychrophila sp. nov., a psychrophilic bacterium isolated from deep-sea sediment.</title>
        <authorList>
            <person name="Li A."/>
        </authorList>
    </citation>
    <scope>NUCLEOTIDE SEQUENCE [LARGE SCALE GENOMIC DNA]</scope>
    <source>
        <strain evidence="2 3">QS115</strain>
    </source>
</reference>
<dbReference type="Pfam" id="PF20056">
    <property type="entry name" value="DUF6455"/>
    <property type="match status" value="1"/>
</dbReference>
<protein>
    <submittedName>
        <fullName evidence="2">DUF6455 family protein</fullName>
    </submittedName>
</protein>
<dbReference type="Proteomes" id="UP001238334">
    <property type="component" value="Chromosome"/>
</dbReference>
<gene>
    <name evidence="2" type="ORF">QPJ95_12595</name>
</gene>
<proteinExistence type="predicted"/>
<evidence type="ECO:0000313" key="2">
    <source>
        <dbReference type="EMBL" id="WIY23497.1"/>
    </source>
</evidence>
<keyword evidence="3" id="KW-1185">Reference proteome</keyword>
<sequence length="91" mass="9882">MKDWATQPAPTGDIYRHLWLLKTMANAVGVDLTQAMAEGTLGVAEYSQMVTGCRFGGCDKACVLWQAKNQGQANSPPDLCANKEALERLKP</sequence>
<organism evidence="2 3">
    <name type="scientific">Parasedimentitalea psychrophila</name>
    <dbReference type="NCBI Taxonomy" id="2997337"/>
    <lineage>
        <taxon>Bacteria</taxon>
        <taxon>Pseudomonadati</taxon>
        <taxon>Pseudomonadota</taxon>
        <taxon>Alphaproteobacteria</taxon>
        <taxon>Rhodobacterales</taxon>
        <taxon>Paracoccaceae</taxon>
        <taxon>Parasedimentitalea</taxon>
    </lineage>
</organism>
<dbReference type="RefSeq" id="WP_270917898.1">
    <property type="nucleotide sequence ID" value="NZ_CP127247.1"/>
</dbReference>
<dbReference type="AlphaFoldDB" id="A0A9Y2KXE5"/>
<evidence type="ECO:0000259" key="1">
    <source>
        <dbReference type="Pfam" id="PF20056"/>
    </source>
</evidence>